<evidence type="ECO:0000313" key="3">
    <source>
        <dbReference type="EMBL" id="PAN06877.1"/>
    </source>
</evidence>
<organism evidence="3">
    <name type="scientific">Panicum hallii</name>
    <dbReference type="NCBI Taxonomy" id="206008"/>
    <lineage>
        <taxon>Eukaryota</taxon>
        <taxon>Viridiplantae</taxon>
        <taxon>Streptophyta</taxon>
        <taxon>Embryophyta</taxon>
        <taxon>Tracheophyta</taxon>
        <taxon>Spermatophyta</taxon>
        <taxon>Magnoliopsida</taxon>
        <taxon>Liliopsida</taxon>
        <taxon>Poales</taxon>
        <taxon>Poaceae</taxon>
        <taxon>PACMAD clade</taxon>
        <taxon>Panicoideae</taxon>
        <taxon>Panicodae</taxon>
        <taxon>Paniceae</taxon>
        <taxon>Panicinae</taxon>
        <taxon>Panicum</taxon>
        <taxon>Panicum sect. Panicum</taxon>
    </lineage>
</organism>
<gene>
    <name evidence="3" type="ORF">PAHAL_1G294000</name>
</gene>
<dbReference type="SUPFAM" id="SSF47954">
    <property type="entry name" value="Cyclin-like"/>
    <property type="match status" value="2"/>
</dbReference>
<dbReference type="Proteomes" id="UP000243499">
    <property type="component" value="Chromosome 1"/>
</dbReference>
<feature type="region of interest" description="Disordered" evidence="1">
    <location>
        <begin position="59"/>
        <end position="80"/>
    </location>
</feature>
<feature type="domain" description="Cyclin C-terminal" evidence="2">
    <location>
        <begin position="163"/>
        <end position="283"/>
    </location>
</feature>
<dbReference type="InterPro" id="IPR004367">
    <property type="entry name" value="Cyclin_C-dom"/>
</dbReference>
<accession>A0A2S3GQQ3</accession>
<dbReference type="EMBL" id="CM008046">
    <property type="protein sequence ID" value="PAN06877.1"/>
    <property type="molecule type" value="Genomic_DNA"/>
</dbReference>
<evidence type="ECO:0000259" key="2">
    <source>
        <dbReference type="SMART" id="SM01332"/>
    </source>
</evidence>
<dbReference type="Pfam" id="PF02984">
    <property type="entry name" value="Cyclin_C"/>
    <property type="match status" value="1"/>
</dbReference>
<dbReference type="Gramene" id="PAN06877">
    <property type="protein sequence ID" value="PAN06877"/>
    <property type="gene ID" value="PAHAL_1G294000"/>
</dbReference>
<dbReference type="AlphaFoldDB" id="A0A2S3GQQ3"/>
<dbReference type="InterPro" id="IPR036915">
    <property type="entry name" value="Cyclin-like_sf"/>
</dbReference>
<proteinExistence type="predicted"/>
<reference evidence="3" key="1">
    <citation type="submission" date="2018-04" db="EMBL/GenBank/DDBJ databases">
        <title>WGS assembly of Panicum hallii.</title>
        <authorList>
            <person name="Lovell J."/>
            <person name="Jenkins J."/>
            <person name="Lowry D."/>
            <person name="Mamidi S."/>
            <person name="Sreedasyam A."/>
            <person name="Weng X."/>
            <person name="Barry K."/>
            <person name="Bonette J."/>
            <person name="Campitelli B."/>
            <person name="Daum C."/>
            <person name="Gordon S."/>
            <person name="Gould B."/>
            <person name="Lipzen A."/>
            <person name="Macqueen A."/>
            <person name="Palacio-Mejia J."/>
            <person name="Plott C."/>
            <person name="Shakirov E."/>
            <person name="Shu S."/>
            <person name="Yoshinaga Y."/>
            <person name="Zane M."/>
            <person name="Rokhsar D."/>
            <person name="Grimwood J."/>
            <person name="Schmutz J."/>
            <person name="Juenger T."/>
        </authorList>
    </citation>
    <scope>NUCLEOTIDE SEQUENCE [LARGE SCALE GENOMIC DNA]</scope>
    <source>
        <strain evidence="3">FIL2</strain>
    </source>
</reference>
<feature type="compositionally biased region" description="Basic and acidic residues" evidence="1">
    <location>
        <begin position="60"/>
        <end position="69"/>
    </location>
</feature>
<sequence>MDCGVGVDLLAKHEVYASAAAEHVELAAPLLAHSASSYDDGAAAVVSAYDSDIDASLRAAESDARERPSPDYLDSTQGGRMGPAERAALVAAIVAGGADDLDYLLRLLGAAAVYAAAKHEDRDTARMVGARDIAARCGFAASQEVVSAERALLAALGYRLGGPTAHTSLEHFTRHGHGGGRGDGGSPLALRRAAHLIADASLLDHRCLGLLPSAVEAAAILLARLYLELSHGREQLRRWGRELEELRGYRPPDVNGGLECMYETMPDDPGFLISPLLLLFADPSQPVEK</sequence>
<evidence type="ECO:0000256" key="1">
    <source>
        <dbReference type="SAM" id="MobiDB-lite"/>
    </source>
</evidence>
<protein>
    <recommendedName>
        <fullName evidence="2">Cyclin C-terminal domain-containing protein</fullName>
    </recommendedName>
</protein>
<name>A0A2S3GQQ3_9POAL</name>
<dbReference type="Gene3D" id="1.10.472.10">
    <property type="entry name" value="Cyclin-like"/>
    <property type="match status" value="2"/>
</dbReference>
<dbReference type="SMART" id="SM01332">
    <property type="entry name" value="Cyclin_C"/>
    <property type="match status" value="1"/>
</dbReference>